<reference evidence="3" key="1">
    <citation type="submission" date="2016-10" db="EMBL/GenBank/DDBJ databases">
        <authorList>
            <person name="Varghese N."/>
            <person name="Submissions S."/>
        </authorList>
    </citation>
    <scope>NUCLEOTIDE SEQUENCE [LARGE SCALE GENOMIC DNA]</scope>
    <source>
        <strain evidence="3">ANC 5076</strain>
    </source>
</reference>
<organism evidence="2 3">
    <name type="scientific">Acinetobacter bohemicus</name>
    <dbReference type="NCBI Taxonomy" id="1435036"/>
    <lineage>
        <taxon>Bacteria</taxon>
        <taxon>Pseudomonadati</taxon>
        <taxon>Pseudomonadota</taxon>
        <taxon>Gammaproteobacteria</taxon>
        <taxon>Moraxellales</taxon>
        <taxon>Moraxellaceae</taxon>
        <taxon>Acinetobacter</taxon>
    </lineage>
</organism>
<evidence type="ECO:0000259" key="1">
    <source>
        <dbReference type="Pfam" id="PF13619"/>
    </source>
</evidence>
<proteinExistence type="predicted"/>
<sequence>MQTIEINSHKISRVFYQHFLLTIELKTGEKFLYRTVVQETFDDFMNADDKDKFYKTHIQFNDGFKRIQLFG</sequence>
<evidence type="ECO:0000313" key="2">
    <source>
        <dbReference type="EMBL" id="SFT24027.1"/>
    </source>
</evidence>
<gene>
    <name evidence="2" type="ORF">SAMN05444586_105521</name>
</gene>
<dbReference type="AlphaFoldDB" id="A0A1I6WDG0"/>
<keyword evidence="3" id="KW-1185">Reference proteome</keyword>
<name>A0A1I6WDG0_9GAMM</name>
<accession>A0A1I6WDG0</accession>
<feature type="domain" description="KTSC" evidence="1">
    <location>
        <begin position="8"/>
        <end position="59"/>
    </location>
</feature>
<dbReference type="EMBL" id="FOZU01000055">
    <property type="protein sequence ID" value="SFT24027.1"/>
    <property type="molecule type" value="Genomic_DNA"/>
</dbReference>
<dbReference type="Proteomes" id="UP000182827">
    <property type="component" value="Unassembled WGS sequence"/>
</dbReference>
<dbReference type="Pfam" id="PF13619">
    <property type="entry name" value="KTSC"/>
    <property type="match status" value="1"/>
</dbReference>
<evidence type="ECO:0000313" key="3">
    <source>
        <dbReference type="Proteomes" id="UP000182827"/>
    </source>
</evidence>
<dbReference type="InterPro" id="IPR025309">
    <property type="entry name" value="KTSC_dom"/>
</dbReference>
<protein>
    <submittedName>
        <fullName evidence="2">KTSC domain-containing protein</fullName>
    </submittedName>
</protein>
<dbReference type="RefSeq" id="WP_074947839.1">
    <property type="nucleotide sequence ID" value="NZ_FOZU01000055.1"/>
</dbReference>